<evidence type="ECO:0008006" key="4">
    <source>
        <dbReference type="Google" id="ProtNLM"/>
    </source>
</evidence>
<dbReference type="Pfam" id="PF18647">
    <property type="entry name" value="Fungal_lectin_2"/>
    <property type="match status" value="1"/>
</dbReference>
<protein>
    <recommendedName>
        <fullName evidence="4">Lysine-specific metallo-endopeptidase domain-containing protein</fullName>
    </recommendedName>
</protein>
<organism evidence="2 3">
    <name type="scientific">Venturia inaequalis</name>
    <name type="common">Apple scab fungus</name>
    <dbReference type="NCBI Taxonomy" id="5025"/>
    <lineage>
        <taxon>Eukaryota</taxon>
        <taxon>Fungi</taxon>
        <taxon>Dikarya</taxon>
        <taxon>Ascomycota</taxon>
        <taxon>Pezizomycotina</taxon>
        <taxon>Dothideomycetes</taxon>
        <taxon>Pleosporomycetidae</taxon>
        <taxon>Venturiales</taxon>
        <taxon>Venturiaceae</taxon>
        <taxon>Venturia</taxon>
    </lineage>
</organism>
<evidence type="ECO:0000313" key="3">
    <source>
        <dbReference type="Proteomes" id="UP000433883"/>
    </source>
</evidence>
<dbReference type="Gene3D" id="3.40.390.10">
    <property type="entry name" value="Collagenase (Catalytic Domain)"/>
    <property type="match status" value="1"/>
</dbReference>
<dbReference type="EMBL" id="WNWQ01000321">
    <property type="protein sequence ID" value="KAE9970603.1"/>
    <property type="molecule type" value="Genomic_DNA"/>
</dbReference>
<reference evidence="2 3" key="1">
    <citation type="submission" date="2019-11" db="EMBL/GenBank/DDBJ databases">
        <title>Venturia inaequalis Genome Resource.</title>
        <authorList>
            <person name="Lichtner F.J."/>
        </authorList>
    </citation>
    <scope>NUCLEOTIDE SEQUENCE [LARGE SCALE GENOMIC DNA]</scope>
    <source>
        <strain evidence="2">Bline_iso_100314</strain>
    </source>
</reference>
<feature type="signal peptide" evidence="1">
    <location>
        <begin position="1"/>
        <end position="15"/>
    </location>
</feature>
<dbReference type="AlphaFoldDB" id="A0A8H3UJF2"/>
<sequence>MLGLMYLAFPLATLAVPSPVDPVRILLRRGEPVFYIVENGCANYSKMLTAVKAARQLATVAVREWWDLGQEAEAAAQYLNINIADGEDYKKNEFVQTVANNLRRVANLEEAIPYYGEHIHVLCTDKYNECRPRNGGVTTGYAKNPPEVNAYEIILCPVWMTMSTPDEQYEMYQNDKKEGAAMNWLSTDVGAVLHEMMHIDLITQSPTSPHNQMSNGKKMYGAAAIADWIRDDHPSTENVISNADSYNQFVQAIYFKSRFGFLPPPASIVAFKETIECAGNPNEYIDSTILDRYGPDFCTEVTTKYKAGTQGSFGQTFAKGTPSEFNLELSWSDRATFSNDAVDQQCLDAIGRTTHNCDTASRWKSGGYYTISDGEDDVFTYLVKPNKERPPVPTALPATCKVAYKFLYNSFWIKGGGWADDEERRDLLAANVRRCGAVTAWRFDWLEVFDITFNLKISDSNPSLGAIDCM</sequence>
<comment type="caution">
    <text evidence="2">The sequence shown here is derived from an EMBL/GenBank/DDBJ whole genome shotgun (WGS) entry which is preliminary data.</text>
</comment>
<gene>
    <name evidence="2" type="ORF">BLS_004849</name>
</gene>
<dbReference type="Proteomes" id="UP000433883">
    <property type="component" value="Unassembled WGS sequence"/>
</dbReference>
<accession>A0A8H3UJF2</accession>
<evidence type="ECO:0000256" key="1">
    <source>
        <dbReference type="SAM" id="SignalP"/>
    </source>
</evidence>
<evidence type="ECO:0000313" key="2">
    <source>
        <dbReference type="EMBL" id="KAE9970603.1"/>
    </source>
</evidence>
<dbReference type="GO" id="GO:0008237">
    <property type="term" value="F:metallopeptidase activity"/>
    <property type="evidence" value="ECO:0007669"/>
    <property type="project" value="InterPro"/>
</dbReference>
<feature type="chain" id="PRO_5034346447" description="Lysine-specific metallo-endopeptidase domain-containing protein" evidence="1">
    <location>
        <begin position="16"/>
        <end position="470"/>
    </location>
</feature>
<dbReference type="SUPFAM" id="SSF55486">
    <property type="entry name" value="Metalloproteases ('zincins'), catalytic domain"/>
    <property type="match status" value="1"/>
</dbReference>
<keyword evidence="1" id="KW-0732">Signal</keyword>
<dbReference type="InterPro" id="IPR024079">
    <property type="entry name" value="MetalloPept_cat_dom_sf"/>
</dbReference>
<name>A0A8H3UJF2_VENIN</name>
<proteinExistence type="predicted"/>